<dbReference type="PROSITE" id="PS50279">
    <property type="entry name" value="BPTI_KUNITZ_2"/>
    <property type="match status" value="1"/>
</dbReference>
<dbReference type="InterPro" id="IPR036880">
    <property type="entry name" value="Kunitz_BPTI_sf"/>
</dbReference>
<evidence type="ECO:0000313" key="3">
    <source>
        <dbReference type="EMBL" id="KHJ92044.1"/>
    </source>
</evidence>
<feature type="signal peptide" evidence="1">
    <location>
        <begin position="1"/>
        <end position="16"/>
    </location>
</feature>
<evidence type="ECO:0000313" key="4">
    <source>
        <dbReference type="Proteomes" id="UP000053660"/>
    </source>
</evidence>
<organism evidence="3 4">
    <name type="scientific">Oesophagostomum dentatum</name>
    <name type="common">Nodular worm</name>
    <dbReference type="NCBI Taxonomy" id="61180"/>
    <lineage>
        <taxon>Eukaryota</taxon>
        <taxon>Metazoa</taxon>
        <taxon>Ecdysozoa</taxon>
        <taxon>Nematoda</taxon>
        <taxon>Chromadorea</taxon>
        <taxon>Rhabditida</taxon>
        <taxon>Rhabditina</taxon>
        <taxon>Rhabditomorpha</taxon>
        <taxon>Strongyloidea</taxon>
        <taxon>Strongylidae</taxon>
        <taxon>Oesophagostomum</taxon>
    </lineage>
</organism>
<evidence type="ECO:0000256" key="1">
    <source>
        <dbReference type="SAM" id="SignalP"/>
    </source>
</evidence>
<keyword evidence="1" id="KW-0732">Signal</keyword>
<evidence type="ECO:0000259" key="2">
    <source>
        <dbReference type="PROSITE" id="PS50279"/>
    </source>
</evidence>
<keyword evidence="4" id="KW-1185">Reference proteome</keyword>
<accession>A0A0B1T487</accession>
<sequence>MLVLLVLLCLMSVSLEMTVGRCEAPMRPGHTDCEMPRDGVRWFYDNELDDCFEYFYYGCGAGPNSFTDYYACRRYCTAADRFNCAGNTEPTASCSRRYNTCPRGSTCIIGFVTGRCCDIEEEEQWYKETHPTCKQGRPLTRKTDYGEAIRFGRSCSHKFCPLGYQCIQGKRLAYCCKEELENW</sequence>
<dbReference type="Pfam" id="PF00014">
    <property type="entry name" value="Kunitz_BPTI"/>
    <property type="match status" value="1"/>
</dbReference>
<proteinExistence type="predicted"/>
<dbReference type="PANTHER" id="PTHR47248:SF8">
    <property type="entry name" value="BPTI_KUNITZ INHIBITOR DOMAIN-CONTAINING PROTEIN-RELATED"/>
    <property type="match status" value="1"/>
</dbReference>
<dbReference type="GO" id="GO:0004867">
    <property type="term" value="F:serine-type endopeptidase inhibitor activity"/>
    <property type="evidence" value="ECO:0007669"/>
    <property type="project" value="InterPro"/>
</dbReference>
<gene>
    <name evidence="3" type="ORF">OESDEN_08077</name>
</gene>
<dbReference type="Gene3D" id="4.10.410.10">
    <property type="entry name" value="Pancreatic trypsin inhibitor Kunitz domain"/>
    <property type="match status" value="1"/>
</dbReference>
<dbReference type="Proteomes" id="UP000053660">
    <property type="component" value="Unassembled WGS sequence"/>
</dbReference>
<name>A0A0B1T487_OESDE</name>
<dbReference type="PANTHER" id="PTHR47248">
    <property type="entry name" value="PROTEIN CBG06772"/>
    <property type="match status" value="1"/>
</dbReference>
<protein>
    <submittedName>
        <fullName evidence="3">Kunitz/Bovine pancreatic trypsin inhibitor domain protein</fullName>
    </submittedName>
</protein>
<dbReference type="InterPro" id="IPR052861">
    <property type="entry name" value="BPTI/Kunitz_domain"/>
</dbReference>
<dbReference type="InterPro" id="IPR002223">
    <property type="entry name" value="Kunitz_BPTI"/>
</dbReference>
<dbReference type="SUPFAM" id="SSF57362">
    <property type="entry name" value="BPTI-like"/>
    <property type="match status" value="1"/>
</dbReference>
<feature type="domain" description="BPTI/Kunitz inhibitor" evidence="2">
    <location>
        <begin position="22"/>
        <end position="76"/>
    </location>
</feature>
<dbReference type="OrthoDB" id="4473401at2759"/>
<dbReference type="AlphaFoldDB" id="A0A0B1T487"/>
<dbReference type="EMBL" id="KN551610">
    <property type="protein sequence ID" value="KHJ92044.1"/>
    <property type="molecule type" value="Genomic_DNA"/>
</dbReference>
<feature type="chain" id="PRO_5002062153" evidence="1">
    <location>
        <begin position="17"/>
        <end position="183"/>
    </location>
</feature>
<dbReference type="SMART" id="SM00131">
    <property type="entry name" value="KU"/>
    <property type="match status" value="1"/>
</dbReference>
<reference evidence="3 4" key="1">
    <citation type="submission" date="2014-03" db="EMBL/GenBank/DDBJ databases">
        <title>Draft genome of the hookworm Oesophagostomum dentatum.</title>
        <authorList>
            <person name="Mitreva M."/>
        </authorList>
    </citation>
    <scope>NUCLEOTIDE SEQUENCE [LARGE SCALE GENOMIC DNA]</scope>
    <source>
        <strain evidence="3 4">OD-Hann</strain>
    </source>
</reference>